<dbReference type="AlphaFoldDB" id="A0A0A9BU31"/>
<organism evidence="1">
    <name type="scientific">Arundo donax</name>
    <name type="common">Giant reed</name>
    <name type="synonym">Donax arundinaceus</name>
    <dbReference type="NCBI Taxonomy" id="35708"/>
    <lineage>
        <taxon>Eukaryota</taxon>
        <taxon>Viridiplantae</taxon>
        <taxon>Streptophyta</taxon>
        <taxon>Embryophyta</taxon>
        <taxon>Tracheophyta</taxon>
        <taxon>Spermatophyta</taxon>
        <taxon>Magnoliopsida</taxon>
        <taxon>Liliopsida</taxon>
        <taxon>Poales</taxon>
        <taxon>Poaceae</taxon>
        <taxon>PACMAD clade</taxon>
        <taxon>Arundinoideae</taxon>
        <taxon>Arundineae</taxon>
        <taxon>Arundo</taxon>
    </lineage>
</organism>
<sequence length="30" mass="3581">MQLLVVVVHGKWQEHEEVYNVKDYTGTSYQ</sequence>
<proteinExistence type="predicted"/>
<evidence type="ECO:0000313" key="1">
    <source>
        <dbReference type="EMBL" id="JAD66836.1"/>
    </source>
</evidence>
<accession>A0A0A9BU31</accession>
<protein>
    <submittedName>
        <fullName evidence="1">Uncharacterized protein</fullName>
    </submittedName>
</protein>
<name>A0A0A9BU31_ARUDO</name>
<dbReference type="EMBL" id="GBRH01231059">
    <property type="protein sequence ID" value="JAD66836.1"/>
    <property type="molecule type" value="Transcribed_RNA"/>
</dbReference>
<reference evidence="1" key="1">
    <citation type="submission" date="2014-09" db="EMBL/GenBank/DDBJ databases">
        <authorList>
            <person name="Magalhaes I.L.F."/>
            <person name="Oliveira U."/>
            <person name="Santos F.R."/>
            <person name="Vidigal T.H.D.A."/>
            <person name="Brescovit A.D."/>
            <person name="Santos A.J."/>
        </authorList>
    </citation>
    <scope>NUCLEOTIDE SEQUENCE</scope>
    <source>
        <tissue evidence="1">Shoot tissue taken approximately 20 cm above the soil surface</tissue>
    </source>
</reference>
<reference evidence="1" key="2">
    <citation type="journal article" date="2015" name="Data Brief">
        <title>Shoot transcriptome of the giant reed, Arundo donax.</title>
        <authorList>
            <person name="Barrero R.A."/>
            <person name="Guerrero F.D."/>
            <person name="Moolhuijzen P."/>
            <person name="Goolsby J.A."/>
            <person name="Tidwell J."/>
            <person name="Bellgard S.E."/>
            <person name="Bellgard M.I."/>
        </authorList>
    </citation>
    <scope>NUCLEOTIDE SEQUENCE</scope>
    <source>
        <tissue evidence="1">Shoot tissue taken approximately 20 cm above the soil surface</tissue>
    </source>
</reference>